<dbReference type="AlphaFoldDB" id="A0A1S8LZ97"/>
<dbReference type="InterPro" id="IPR016032">
    <property type="entry name" value="Sig_transdc_resp-reg_C-effctor"/>
</dbReference>
<dbReference type="GO" id="GO:0003677">
    <property type="term" value="F:DNA binding"/>
    <property type="evidence" value="ECO:0007669"/>
    <property type="project" value="UniProtKB-KW"/>
</dbReference>
<sequence>MIRVMIADDQTIVREGLKKILSLDDSIEVLCEAENGYEVIENLNKHIVDVILMDVRMPKLDGIKTTKLVKKQYPKVKIIILTTFDEDNYIFDGIKNGISGYLLKDSEIDYILKSIKEAYEDKMMFDPVVTSKLVNALNLSNKTNKKENILLDSLTEREKEITKLVVNGNSNKQISEILFISEGTVKNCISKI</sequence>
<dbReference type="PRINTS" id="PR00038">
    <property type="entry name" value="HTHLUXR"/>
</dbReference>
<dbReference type="Proteomes" id="UP000190951">
    <property type="component" value="Chromosome"/>
</dbReference>
<comment type="function">
    <text evidence="6">May play the central regulatory role in sporulation. It may be an element of the effector pathway responsible for the activation of sporulation genes in response to nutritional stress. Spo0A may act in concert with spo0H (a sigma factor) to control the expression of some genes that are critical to the sporulation process.</text>
</comment>
<evidence type="ECO:0000256" key="4">
    <source>
        <dbReference type="ARBA" id="ARBA00023125"/>
    </source>
</evidence>
<keyword evidence="2" id="KW-0597">Phosphoprotein</keyword>
<dbReference type="EMBL" id="CP096983">
    <property type="protein sequence ID" value="URZ11258.1"/>
    <property type="molecule type" value="Genomic_DNA"/>
</dbReference>
<dbReference type="InterPro" id="IPR001789">
    <property type="entry name" value="Sig_transdc_resp-reg_receiver"/>
</dbReference>
<name>A0A1S8LZ97_9CLOT</name>
<evidence type="ECO:0000256" key="5">
    <source>
        <dbReference type="ARBA" id="ARBA00023163"/>
    </source>
</evidence>
<gene>
    <name evidence="7" type="primary">lnrK_5</name>
    <name evidence="7" type="ORF">CROST_019750</name>
</gene>
<evidence type="ECO:0000256" key="6">
    <source>
        <dbReference type="ARBA" id="ARBA00024867"/>
    </source>
</evidence>
<dbReference type="CDD" id="cd17535">
    <property type="entry name" value="REC_NarL-like"/>
    <property type="match status" value="1"/>
</dbReference>
<dbReference type="SUPFAM" id="SSF52172">
    <property type="entry name" value="CheY-like"/>
    <property type="match status" value="1"/>
</dbReference>
<protein>
    <recommendedName>
        <fullName evidence="1">Stage 0 sporulation protein A homolog</fullName>
    </recommendedName>
</protein>
<keyword evidence="4" id="KW-0238">DNA-binding</keyword>
<dbReference type="PROSITE" id="PS50043">
    <property type="entry name" value="HTH_LUXR_2"/>
    <property type="match status" value="1"/>
</dbReference>
<dbReference type="SMART" id="SM00448">
    <property type="entry name" value="REC"/>
    <property type="match status" value="1"/>
</dbReference>
<keyword evidence="8" id="KW-1185">Reference proteome</keyword>
<dbReference type="KEGG" id="crw:CROST_019750"/>
<dbReference type="PANTHER" id="PTHR43214">
    <property type="entry name" value="TWO-COMPONENT RESPONSE REGULATOR"/>
    <property type="match status" value="1"/>
</dbReference>
<dbReference type="InterPro" id="IPR000792">
    <property type="entry name" value="Tscrpt_reg_LuxR_C"/>
</dbReference>
<dbReference type="InterPro" id="IPR011006">
    <property type="entry name" value="CheY-like_superfamily"/>
</dbReference>
<evidence type="ECO:0000313" key="7">
    <source>
        <dbReference type="EMBL" id="URZ11258.1"/>
    </source>
</evidence>
<keyword evidence="3" id="KW-0805">Transcription regulation</keyword>
<dbReference type="PROSITE" id="PS50110">
    <property type="entry name" value="RESPONSE_REGULATORY"/>
    <property type="match status" value="1"/>
</dbReference>
<evidence type="ECO:0000313" key="8">
    <source>
        <dbReference type="Proteomes" id="UP000190951"/>
    </source>
</evidence>
<evidence type="ECO:0000256" key="3">
    <source>
        <dbReference type="ARBA" id="ARBA00023015"/>
    </source>
</evidence>
<dbReference type="InterPro" id="IPR058245">
    <property type="entry name" value="NreC/VraR/RcsB-like_REC"/>
</dbReference>
<evidence type="ECO:0000256" key="1">
    <source>
        <dbReference type="ARBA" id="ARBA00018672"/>
    </source>
</evidence>
<accession>A0A1S8LZ97</accession>
<dbReference type="Gene3D" id="3.40.50.2300">
    <property type="match status" value="1"/>
</dbReference>
<organism evidence="7 8">
    <name type="scientific">Clostridium felsineum</name>
    <dbReference type="NCBI Taxonomy" id="36839"/>
    <lineage>
        <taxon>Bacteria</taxon>
        <taxon>Bacillati</taxon>
        <taxon>Bacillota</taxon>
        <taxon>Clostridia</taxon>
        <taxon>Eubacteriales</taxon>
        <taxon>Clostridiaceae</taxon>
        <taxon>Clostridium</taxon>
    </lineage>
</organism>
<dbReference type="PANTHER" id="PTHR43214:SF40">
    <property type="entry name" value="TRANSCRIPTIONAL REGULATORY PROTEIN LNRK"/>
    <property type="match status" value="1"/>
</dbReference>
<dbReference type="InterPro" id="IPR039420">
    <property type="entry name" value="WalR-like"/>
</dbReference>
<dbReference type="SUPFAM" id="SSF46894">
    <property type="entry name" value="C-terminal effector domain of the bipartite response regulators"/>
    <property type="match status" value="1"/>
</dbReference>
<dbReference type="GO" id="GO:0000160">
    <property type="term" value="P:phosphorelay signal transduction system"/>
    <property type="evidence" value="ECO:0007669"/>
    <property type="project" value="InterPro"/>
</dbReference>
<dbReference type="Pfam" id="PF00072">
    <property type="entry name" value="Response_reg"/>
    <property type="match status" value="1"/>
</dbReference>
<dbReference type="SMART" id="SM00421">
    <property type="entry name" value="HTH_LUXR"/>
    <property type="match status" value="1"/>
</dbReference>
<proteinExistence type="predicted"/>
<dbReference type="Pfam" id="PF00196">
    <property type="entry name" value="GerE"/>
    <property type="match status" value="1"/>
</dbReference>
<dbReference type="CDD" id="cd06170">
    <property type="entry name" value="LuxR_C_like"/>
    <property type="match status" value="1"/>
</dbReference>
<reference evidence="7 8" key="1">
    <citation type="submission" date="2022-04" db="EMBL/GenBank/DDBJ databases">
        <title>Genome sequence of C. roseum typestrain.</title>
        <authorList>
            <person name="Poehlein A."/>
            <person name="Schoch T."/>
            <person name="Duerre P."/>
            <person name="Daniel R."/>
        </authorList>
    </citation>
    <scope>NUCLEOTIDE SEQUENCE [LARGE SCALE GENOMIC DNA]</scope>
    <source>
        <strain evidence="7 8">DSM 7320</strain>
    </source>
</reference>
<keyword evidence="5" id="KW-0804">Transcription</keyword>
<dbReference type="STRING" id="84029.CROST_23020"/>
<dbReference type="RefSeq" id="WP_077834688.1">
    <property type="nucleotide sequence ID" value="NZ_CP096983.1"/>
</dbReference>
<dbReference type="GO" id="GO:0006355">
    <property type="term" value="P:regulation of DNA-templated transcription"/>
    <property type="evidence" value="ECO:0007669"/>
    <property type="project" value="InterPro"/>
</dbReference>
<evidence type="ECO:0000256" key="2">
    <source>
        <dbReference type="ARBA" id="ARBA00022553"/>
    </source>
</evidence>